<dbReference type="Proteomes" id="UP000477722">
    <property type="component" value="Unassembled WGS sequence"/>
</dbReference>
<dbReference type="InterPro" id="IPR001173">
    <property type="entry name" value="Glyco_trans_2-like"/>
</dbReference>
<evidence type="ECO:0000259" key="1">
    <source>
        <dbReference type="Pfam" id="PF00535"/>
    </source>
</evidence>
<keyword evidence="3" id="KW-1185">Reference proteome</keyword>
<comment type="caution">
    <text evidence="2">The sequence shown here is derived from an EMBL/GenBank/DDBJ whole genome shotgun (WGS) entry which is preliminary data.</text>
</comment>
<dbReference type="SUPFAM" id="SSF53448">
    <property type="entry name" value="Nucleotide-diphospho-sugar transferases"/>
    <property type="match status" value="1"/>
</dbReference>
<accession>A0A6G4X4M3</accession>
<gene>
    <name evidence="2" type="ORF">G5C65_29795</name>
</gene>
<dbReference type="EMBL" id="JAAKZZ010000468">
    <property type="protein sequence ID" value="NGO72475.1"/>
    <property type="molecule type" value="Genomic_DNA"/>
</dbReference>
<sequence length="321" mass="36315">MLKLSVVVPCHNVQEFAEETLRSLANNAGPKTEFILVDDCSTDATPEILAAWRDRLPRARVVRHEENRGIAQARNTGIDAADGSYLTFLDGDDWYSPGHLDRLVATAERLDCDFLRTDHVQSTGAKRVVRRAPAPVRDEVLHPRDTIAPPHMETMVDYPFVWAGIYRRELFDGGGMRFATDLRTAEDRLWTWRLHLRARSFAVSGQLGVFYRRGVTTSLTQIRDDRQLDFIPAHDALLADLAADPEGDRFLPKAVRTYCALIAFHLANIDRYHAPVARRLKRMAATALHGMPQDVLEQTLAGMDQRRSDALRRLHTTRKAA</sequence>
<keyword evidence="2" id="KW-0808">Transferase</keyword>
<dbReference type="Gene3D" id="3.90.550.10">
    <property type="entry name" value="Spore Coat Polysaccharide Biosynthesis Protein SpsA, Chain A"/>
    <property type="match status" value="1"/>
</dbReference>
<dbReference type="PANTHER" id="PTHR22916:SF3">
    <property type="entry name" value="UDP-GLCNAC:BETAGAL BETA-1,3-N-ACETYLGLUCOSAMINYLTRANSFERASE-LIKE PROTEIN 1"/>
    <property type="match status" value="1"/>
</dbReference>
<proteinExistence type="predicted"/>
<name>A0A6G4X4M3_9ACTN</name>
<dbReference type="CDD" id="cd00761">
    <property type="entry name" value="Glyco_tranf_GTA_type"/>
    <property type="match status" value="1"/>
</dbReference>
<evidence type="ECO:0000313" key="3">
    <source>
        <dbReference type="Proteomes" id="UP000477722"/>
    </source>
</evidence>
<protein>
    <submittedName>
        <fullName evidence="2">Glycosyltransferase family 2 protein</fullName>
    </submittedName>
</protein>
<dbReference type="AlphaFoldDB" id="A0A6G4X4M3"/>
<dbReference type="RefSeq" id="WP_165302159.1">
    <property type="nucleotide sequence ID" value="NZ_JAAKZZ010000468.1"/>
</dbReference>
<feature type="domain" description="Glycosyltransferase 2-like" evidence="1">
    <location>
        <begin position="5"/>
        <end position="115"/>
    </location>
</feature>
<dbReference type="PANTHER" id="PTHR22916">
    <property type="entry name" value="GLYCOSYLTRANSFERASE"/>
    <property type="match status" value="1"/>
</dbReference>
<dbReference type="InterPro" id="IPR029044">
    <property type="entry name" value="Nucleotide-diphossugar_trans"/>
</dbReference>
<dbReference type="Pfam" id="PF00535">
    <property type="entry name" value="Glycos_transf_2"/>
    <property type="match status" value="1"/>
</dbReference>
<dbReference type="GO" id="GO:0016758">
    <property type="term" value="F:hexosyltransferase activity"/>
    <property type="evidence" value="ECO:0007669"/>
    <property type="project" value="UniProtKB-ARBA"/>
</dbReference>
<evidence type="ECO:0000313" key="2">
    <source>
        <dbReference type="EMBL" id="NGO72475.1"/>
    </source>
</evidence>
<reference evidence="2 3" key="1">
    <citation type="submission" date="2020-02" db="EMBL/GenBank/DDBJ databases">
        <title>Whole-genome analyses of novel actinobacteria.</title>
        <authorList>
            <person name="Sahin N."/>
            <person name="Tatar D."/>
        </authorList>
    </citation>
    <scope>NUCLEOTIDE SEQUENCE [LARGE SCALE GENOMIC DNA]</scope>
    <source>
        <strain evidence="2 3">SB3404</strain>
    </source>
</reference>
<organism evidence="2 3">
    <name type="scientific">Streptomyces boncukensis</name>
    <dbReference type="NCBI Taxonomy" id="2711219"/>
    <lineage>
        <taxon>Bacteria</taxon>
        <taxon>Bacillati</taxon>
        <taxon>Actinomycetota</taxon>
        <taxon>Actinomycetes</taxon>
        <taxon>Kitasatosporales</taxon>
        <taxon>Streptomycetaceae</taxon>
        <taxon>Streptomyces</taxon>
    </lineage>
</organism>